<sequence length="242" mass="26624">MLQFLLFLLPVAGAADVRDWHVNYPPPICAARGSNVTVACNFTFPQSNIHAKQVLWCSMNSNFNKYSGEYKFRFITNSSSGKWTGDPGVNITVHDLKVSKSSSIINGTMTGDSVNLTCSLDCPGGLSEVQWFKNGELMKQTNPILILNNITAEDSENYSCSLKKFTNTLSGENVSESSTLLIIVVSSVSLLFIIIAAVILIRRRKAAKEREEPMDSHYASLQITAETQASPVYSSLQDTLKE</sequence>
<dbReference type="RefSeq" id="XP_073781774.1">
    <property type="nucleotide sequence ID" value="XM_073925673.1"/>
</dbReference>
<proteinExistence type="predicted"/>
<dbReference type="Proteomes" id="UP000000437">
    <property type="component" value="Chromosome 16"/>
</dbReference>
<protein>
    <submittedName>
        <fullName evidence="2">Uncharacterized protein isoform X2</fullName>
    </submittedName>
</protein>
<organism evidence="1 2">
    <name type="scientific">Danio rerio</name>
    <name type="common">Zebrafish</name>
    <name type="synonym">Brachydanio rerio</name>
    <dbReference type="NCBI Taxonomy" id="7955"/>
    <lineage>
        <taxon>Eukaryota</taxon>
        <taxon>Metazoa</taxon>
        <taxon>Chordata</taxon>
        <taxon>Craniata</taxon>
        <taxon>Vertebrata</taxon>
        <taxon>Euteleostomi</taxon>
        <taxon>Actinopterygii</taxon>
        <taxon>Neopterygii</taxon>
        <taxon>Teleostei</taxon>
        <taxon>Ostariophysi</taxon>
        <taxon>Cypriniformes</taxon>
        <taxon>Danionidae</taxon>
        <taxon>Danioninae</taxon>
        <taxon>Danio</taxon>
    </lineage>
</organism>
<accession>A0AC58HIB0</accession>
<evidence type="ECO:0000313" key="2">
    <source>
        <dbReference type="RefSeq" id="XP_073781774.1"/>
    </source>
</evidence>
<name>A0AC58HIB0_DANRE</name>
<evidence type="ECO:0000313" key="1">
    <source>
        <dbReference type="Proteomes" id="UP000000437"/>
    </source>
</evidence>
<keyword evidence="1" id="KW-1185">Reference proteome</keyword>
<reference evidence="2" key="1">
    <citation type="submission" date="2025-08" db="UniProtKB">
        <authorList>
            <consortium name="RefSeq"/>
        </authorList>
    </citation>
    <scope>IDENTIFICATION</scope>
    <source>
        <strain evidence="2">Tuebingen</strain>
        <tissue evidence="2">Fibroblasts and whole tissue</tissue>
    </source>
</reference>
<gene>
    <name evidence="2" type="primary">LOC100535079</name>
</gene>